<evidence type="ECO:0000313" key="4">
    <source>
        <dbReference type="Proteomes" id="UP000800093"/>
    </source>
</evidence>
<gene>
    <name evidence="3" type="ORF">CC78DRAFT_613485</name>
</gene>
<keyword evidence="2" id="KW-0812">Transmembrane</keyword>
<keyword evidence="2" id="KW-1133">Transmembrane helix</keyword>
<organism evidence="3 4">
    <name type="scientific">Lojkania enalia</name>
    <dbReference type="NCBI Taxonomy" id="147567"/>
    <lineage>
        <taxon>Eukaryota</taxon>
        <taxon>Fungi</taxon>
        <taxon>Dikarya</taxon>
        <taxon>Ascomycota</taxon>
        <taxon>Pezizomycotina</taxon>
        <taxon>Dothideomycetes</taxon>
        <taxon>Pleosporomycetidae</taxon>
        <taxon>Pleosporales</taxon>
        <taxon>Pleosporales incertae sedis</taxon>
        <taxon>Lojkania</taxon>
    </lineage>
</organism>
<proteinExistence type="predicted"/>
<feature type="region of interest" description="Disordered" evidence="1">
    <location>
        <begin position="247"/>
        <end position="316"/>
    </location>
</feature>
<dbReference type="OrthoDB" id="5353066at2759"/>
<name>A0A9P4KHM1_9PLEO</name>
<dbReference type="Proteomes" id="UP000800093">
    <property type="component" value="Unassembled WGS sequence"/>
</dbReference>
<evidence type="ECO:0000256" key="1">
    <source>
        <dbReference type="SAM" id="MobiDB-lite"/>
    </source>
</evidence>
<keyword evidence="2" id="KW-0472">Membrane</keyword>
<feature type="compositionally biased region" description="Low complexity" evidence="1">
    <location>
        <begin position="266"/>
        <end position="300"/>
    </location>
</feature>
<keyword evidence="4" id="KW-1185">Reference proteome</keyword>
<feature type="compositionally biased region" description="Basic and acidic residues" evidence="1">
    <location>
        <begin position="1201"/>
        <end position="1212"/>
    </location>
</feature>
<sequence length="1430" mass="156313">MYPLRYSPWFEQLRRKTPQEPSTGNGKTISKVLRRSATSAIRGTVSVLSQHSVHHAHTFNPTTPIHSPHHSLASSTSSRTPLYTLSLHEYRKQQNTPTRPSSTPPGKALRRKAAASALNELERVSSVSHTPGFGARPSLRPLNLSHSTHHLTGHQPLPPSPPHFLESTEPHDAPPRSYSVEPREFTSFTSSWTSSTSDAAHFQPFLKNLSREKVGLFKPIKRLPKPQIAIPSATSTTSSTSLAHRPISQSRHTHLHNSSLAPVTWTRPRPSPLRTRSSTPTDDLSSGTHTTPSTFSFSRFPQPPPFIDPSLSPPNDENIPPPISTSFTTTAPATPPATPAVVHYRGTSFDLVNPHDSLLLHDIETPSRDFDSSEYLPLRTSEELPGYQEVMAPKRALYGDLSSAHSSITKRADPTSPTESPGQGVPQVPESVVLGSQSSQYSSPTYSGLAVPPLAVKKEESRFSIKRLTRSLTEKLVKTPELPETELEDFSAPRASAHLEGEYPRPLTHSYRTMEELSFQPADLPTESEEIGPRLYSVSPLTSPKIPQQRASSAPLSSMIPDDPSAEAARATEMRTSASEGGVTGKPYYEDLESLYPGSSIYGDEEGGYPPSLHSKRKSNPFGPLSYVDDDTMDHSKRESIYSFSTSARGSRRVSRPLTQDFLRSRVQAPEKTDTLSKFIDHYGKREVSESSLVAHPEEPVEIAPSISAPYGTIEHSPQPLRPPSARVTSGLSQFDFELQPIGTNQDDSALGILSARSSIARRVALASVPGSPPAVPAPLAPPFEYDEVLKELEQRPELSEDFSGDSSYGDTRQLLQLSQPLPLHANNTSAAHANILTASGHRLEPSSSYSQPDGYSAPLTPQEALDEAEKIFQGGSAHEGDEAIPAIWARRSSGNLLRKSEDVKLDEEKEDWETIGIERPSMEDHDDSIADYSSTEDSRASLGTIPESSLPVLDSQPFQRHSSGYRHPSPLPPHVHPFNSSPPALGSRASIQTAPEGGFANPAPANPPTSATAPTLSPGHGAIAPDVWDPPYQYRRYVPHYEMSYDEAKELVDSGPNEEILYEDPQHYTLPTSSSPRTGENIALQRENTFEKMSSLGPKGNLTGTPLGTGMHEVGSSVANTSSPGARWTSSPYHQEGSTGFYVSPDRVTSHTKIRRSDFQLPVSDPQHDRTPSECTIFPSHYRLASLSSQGSAQEAPRSIPEKHAAGDRITNRRSQRFPVSPNYTRSTRAAVPGQTKLREMILAPESLSSGGSERMGTAISDRPSTCNTESPLRRNLESQGTLHSQGTFRTVLANELSPHLLCPERALDPQEEHERRMKSWIIFALFCVLPPMLILYRWMGNAVMATWTNGRLVQCTATPKKVALWAGIAINIGGSGIIIISILVAHAAKLLRDAARVSGHWLLLNNTDFTQATPIMAASFDSGIMHYE</sequence>
<feature type="compositionally biased region" description="Polar residues" evidence="1">
    <location>
        <begin position="405"/>
        <end position="421"/>
    </location>
</feature>
<feature type="region of interest" description="Disordered" evidence="1">
    <location>
        <begin position="1189"/>
        <end position="1232"/>
    </location>
</feature>
<feature type="transmembrane region" description="Helical" evidence="2">
    <location>
        <begin position="1364"/>
        <end position="1390"/>
    </location>
</feature>
<evidence type="ECO:0000313" key="3">
    <source>
        <dbReference type="EMBL" id="KAF2268292.1"/>
    </source>
</evidence>
<feature type="region of interest" description="Disordered" evidence="1">
    <location>
        <begin position="57"/>
        <end position="182"/>
    </location>
</feature>
<feature type="region of interest" description="Disordered" evidence="1">
    <location>
        <begin position="405"/>
        <end position="429"/>
    </location>
</feature>
<accession>A0A9P4KHM1</accession>
<protein>
    <submittedName>
        <fullName evidence="3">Uncharacterized protein</fullName>
    </submittedName>
</protein>
<evidence type="ECO:0000256" key="2">
    <source>
        <dbReference type="SAM" id="Phobius"/>
    </source>
</evidence>
<feature type="region of interest" description="Disordered" evidence="1">
    <location>
        <begin position="1249"/>
        <end position="1285"/>
    </location>
</feature>
<comment type="caution">
    <text evidence="3">The sequence shown here is derived from an EMBL/GenBank/DDBJ whole genome shotgun (WGS) entry which is preliminary data.</text>
</comment>
<feature type="region of interest" description="Disordered" evidence="1">
    <location>
        <begin position="919"/>
        <end position="1030"/>
    </location>
</feature>
<feature type="compositionally biased region" description="Low complexity" evidence="1">
    <location>
        <begin position="1001"/>
        <end position="1019"/>
    </location>
</feature>
<feature type="transmembrane region" description="Helical" evidence="2">
    <location>
        <begin position="1322"/>
        <end position="1341"/>
    </location>
</feature>
<feature type="region of interest" description="Disordered" evidence="1">
    <location>
        <begin position="537"/>
        <end position="586"/>
    </location>
</feature>
<reference evidence="4" key="1">
    <citation type="journal article" date="2020" name="Stud. Mycol.">
        <title>101 Dothideomycetes genomes: A test case for predicting lifestyles and emergence of pathogens.</title>
        <authorList>
            <person name="Haridas S."/>
            <person name="Albert R."/>
            <person name="Binder M."/>
            <person name="Bloem J."/>
            <person name="LaButti K."/>
            <person name="Salamov A."/>
            <person name="Andreopoulos B."/>
            <person name="Baker S."/>
            <person name="Barry K."/>
            <person name="Bills G."/>
            <person name="Bluhm B."/>
            <person name="Cannon C."/>
            <person name="Castanera R."/>
            <person name="Culley D."/>
            <person name="Daum C."/>
            <person name="Ezra D."/>
            <person name="Gonzalez J."/>
            <person name="Henrissat B."/>
            <person name="Kuo A."/>
            <person name="Liang C."/>
            <person name="Lipzen A."/>
            <person name="Lutzoni F."/>
            <person name="Magnuson J."/>
            <person name="Mondo S."/>
            <person name="Nolan M."/>
            <person name="Ohm R."/>
            <person name="Pangilinan J."/>
            <person name="Park H.-J."/>
            <person name="Ramirez L."/>
            <person name="Alfaro M."/>
            <person name="Sun H."/>
            <person name="Tritt A."/>
            <person name="Yoshinaga Y."/>
            <person name="Zwiers L.-H."/>
            <person name="Turgeon B."/>
            <person name="Goodwin S."/>
            <person name="Spatafora J."/>
            <person name="Crous P."/>
            <person name="Grigoriev I."/>
        </authorList>
    </citation>
    <scope>NUCLEOTIDE SEQUENCE [LARGE SCALE GENOMIC DNA]</scope>
    <source>
        <strain evidence="4">CBS 304.66</strain>
    </source>
</reference>
<dbReference type="EMBL" id="ML986587">
    <property type="protein sequence ID" value="KAF2268292.1"/>
    <property type="molecule type" value="Genomic_DNA"/>
</dbReference>
<feature type="compositionally biased region" description="Polar residues" evidence="1">
    <location>
        <begin position="539"/>
        <end position="556"/>
    </location>
</feature>